<dbReference type="CDD" id="cd05233">
    <property type="entry name" value="SDR_c"/>
    <property type="match status" value="1"/>
</dbReference>
<dbReference type="NCBIfam" id="NF009467">
    <property type="entry name" value="PRK12826.1-3"/>
    <property type="match status" value="1"/>
</dbReference>
<reference evidence="4" key="1">
    <citation type="submission" date="2020-05" db="EMBL/GenBank/DDBJ databases">
        <authorList>
            <person name="Chiriac C."/>
            <person name="Salcher M."/>
            <person name="Ghai R."/>
            <person name="Kavagutti S V."/>
        </authorList>
    </citation>
    <scope>NUCLEOTIDE SEQUENCE</scope>
</reference>
<keyword evidence="2" id="KW-0560">Oxidoreductase</keyword>
<dbReference type="Pfam" id="PF13561">
    <property type="entry name" value="adh_short_C2"/>
    <property type="match status" value="1"/>
</dbReference>
<keyword evidence="3" id="KW-0520">NAD</keyword>
<dbReference type="InterPro" id="IPR023985">
    <property type="entry name" value="SDR_subfam_1"/>
</dbReference>
<dbReference type="PRINTS" id="PR00081">
    <property type="entry name" value="GDHRDH"/>
</dbReference>
<gene>
    <name evidence="4" type="ORF">UFOPK1908_01471</name>
</gene>
<organism evidence="4">
    <name type="scientific">freshwater metagenome</name>
    <dbReference type="NCBI Taxonomy" id="449393"/>
    <lineage>
        <taxon>unclassified sequences</taxon>
        <taxon>metagenomes</taxon>
        <taxon>ecological metagenomes</taxon>
    </lineage>
</organism>
<proteinExistence type="inferred from homology"/>
<dbReference type="InterPro" id="IPR020904">
    <property type="entry name" value="Sc_DH/Rdtase_CS"/>
</dbReference>
<dbReference type="FunFam" id="3.40.50.720:FF:000084">
    <property type="entry name" value="Short-chain dehydrogenase reductase"/>
    <property type="match status" value="1"/>
</dbReference>
<name>A0A6J6J2B7_9ZZZZ</name>
<dbReference type="InterPro" id="IPR002347">
    <property type="entry name" value="SDR_fam"/>
</dbReference>
<evidence type="ECO:0000313" key="4">
    <source>
        <dbReference type="EMBL" id="CAB4631182.1"/>
    </source>
</evidence>
<dbReference type="GO" id="GO:0016491">
    <property type="term" value="F:oxidoreductase activity"/>
    <property type="evidence" value="ECO:0007669"/>
    <property type="project" value="UniProtKB-KW"/>
</dbReference>
<protein>
    <submittedName>
        <fullName evidence="4">Unannotated protein</fullName>
    </submittedName>
</protein>
<dbReference type="NCBIfam" id="TIGR03971">
    <property type="entry name" value="SDR_subfam_1"/>
    <property type="match status" value="1"/>
</dbReference>
<evidence type="ECO:0000256" key="2">
    <source>
        <dbReference type="ARBA" id="ARBA00023002"/>
    </source>
</evidence>
<evidence type="ECO:0000256" key="3">
    <source>
        <dbReference type="ARBA" id="ARBA00023027"/>
    </source>
</evidence>
<dbReference type="PANTHER" id="PTHR24321">
    <property type="entry name" value="DEHYDROGENASES, SHORT CHAIN"/>
    <property type="match status" value="1"/>
</dbReference>
<dbReference type="EMBL" id="CAEZVB010000110">
    <property type="protein sequence ID" value="CAB4631182.1"/>
    <property type="molecule type" value="Genomic_DNA"/>
</dbReference>
<accession>A0A6J6J2B7</accession>
<dbReference type="SUPFAM" id="SSF51735">
    <property type="entry name" value="NAD(P)-binding Rossmann-fold domains"/>
    <property type="match status" value="1"/>
</dbReference>
<dbReference type="PANTHER" id="PTHR24321:SF8">
    <property type="entry name" value="ESTRADIOL 17-BETA-DEHYDROGENASE 8-RELATED"/>
    <property type="match status" value="1"/>
</dbReference>
<comment type="similarity">
    <text evidence="1">Belongs to the short-chain dehydrogenases/reductases (SDR) family.</text>
</comment>
<dbReference type="AlphaFoldDB" id="A0A6J6J2B7"/>
<dbReference type="PRINTS" id="PR00080">
    <property type="entry name" value="SDRFAMILY"/>
</dbReference>
<dbReference type="PROSITE" id="PS00061">
    <property type="entry name" value="ADH_SHORT"/>
    <property type="match status" value="1"/>
</dbReference>
<dbReference type="Gene3D" id="3.40.50.720">
    <property type="entry name" value="NAD(P)-binding Rossmann-like Domain"/>
    <property type="match status" value="1"/>
</dbReference>
<sequence length="270" mass="28146">MAGRVAGKVAFITGAARGQGRAHAIALAEEGADIIAVDICENVKSVDYVLATPEDLEDTAAAVRALGRRILTRVVDVRDAEAMTAVVNDGVAELGHLDIVVANAGVCITRPWNKVSPQIWQDTLDINLTGVWNTCTATIPHLIKAGGGSIIITSSTGGIKGLPFLAPYVATKHAIVGIAKSLANELASNNIRVNTIHPTGVNTPMVTGLGGEAPTASVGSNKLSPIYDNMLDVGLIEPRDVSYAVLYLASDEAKYVTGTQLKIDAGNTNR</sequence>
<dbReference type="InterPro" id="IPR036291">
    <property type="entry name" value="NAD(P)-bd_dom_sf"/>
</dbReference>
<evidence type="ECO:0000256" key="1">
    <source>
        <dbReference type="ARBA" id="ARBA00006484"/>
    </source>
</evidence>